<dbReference type="GO" id="GO:1901259">
    <property type="term" value="P:chloroplast rRNA processing"/>
    <property type="evidence" value="ECO:0007669"/>
    <property type="project" value="TreeGrafter"/>
</dbReference>
<dbReference type="Gene3D" id="3.10.450.40">
    <property type="match status" value="1"/>
</dbReference>
<dbReference type="EMBL" id="JADCNL010000008">
    <property type="protein sequence ID" value="KAG0470020.1"/>
    <property type="molecule type" value="Genomic_DNA"/>
</dbReference>
<dbReference type="AlphaFoldDB" id="A0A835URJ2"/>
<evidence type="ECO:0008006" key="5">
    <source>
        <dbReference type="Google" id="ProtNLM"/>
    </source>
</evidence>
<evidence type="ECO:0000313" key="2">
    <source>
        <dbReference type="EMBL" id="KAG0471594.1"/>
    </source>
</evidence>
<evidence type="ECO:0000313" key="3">
    <source>
        <dbReference type="Proteomes" id="UP000636800"/>
    </source>
</evidence>
<dbReference type="Proteomes" id="UP000636800">
    <property type="component" value="Unassembled WGS sequence"/>
</dbReference>
<dbReference type="PANTHER" id="PTHR33415">
    <property type="entry name" value="PROTEIN EMBRYO DEFECTIVE 514"/>
    <property type="match status" value="1"/>
</dbReference>
<comment type="caution">
    <text evidence="1">The sequence shown here is derived from an EMBL/GenBank/DDBJ whole genome shotgun (WGS) entry which is preliminary data.</text>
</comment>
<dbReference type="EMBL" id="JADCNM010000008">
    <property type="protein sequence ID" value="KAG0471594.1"/>
    <property type="molecule type" value="Genomic_DNA"/>
</dbReference>
<dbReference type="GO" id="GO:0009507">
    <property type="term" value="C:chloroplast"/>
    <property type="evidence" value="ECO:0007669"/>
    <property type="project" value="TreeGrafter"/>
</dbReference>
<sequence length="211" mass="24148">MASVTVHSLSLFHLCKRSFLQHVVPSSSSTPNLSAVAALRVVGVKVSRYGSASGDDPDSLRRPVVSPVVEEEVISMHGEEEPEEEAEFVDWEDQILEETVPLAGFARMLLHSGEYDVGDRLTPEHEKTVLEKLLIYHPESEWKIGCGIDYIKVDLHPEFLDSRCLFIVRKDGESIDFSFWKCIKGLIRKKYPIYADSFILRHFRRKRQMDE</sequence>
<reference evidence="3 4" key="1">
    <citation type="journal article" date="2020" name="Nat. Food">
        <title>A phased Vanilla planifolia genome enables genetic improvement of flavour and production.</title>
        <authorList>
            <person name="Hasing T."/>
            <person name="Tang H."/>
            <person name="Brym M."/>
            <person name="Khazi F."/>
            <person name="Huang T."/>
            <person name="Chambers A.H."/>
        </authorList>
    </citation>
    <scope>NUCLEOTIDE SEQUENCE [LARGE SCALE GENOMIC DNA]</scope>
    <source>
        <tissue evidence="1">Leaf</tissue>
    </source>
</reference>
<dbReference type="Proteomes" id="UP000639772">
    <property type="component" value="Unassembled WGS sequence"/>
</dbReference>
<dbReference type="PANTHER" id="PTHR33415:SF15">
    <property type="entry name" value="PROTEIN DCL HOMOLOG, CHLOROPLASTIC"/>
    <property type="match status" value="1"/>
</dbReference>
<dbReference type="GO" id="GO:0009658">
    <property type="term" value="P:chloroplast organization"/>
    <property type="evidence" value="ECO:0007669"/>
    <property type="project" value="TreeGrafter"/>
</dbReference>
<gene>
    <name evidence="2" type="ORF">HPP92_016140</name>
    <name evidence="1" type="ORF">HPP92_016720</name>
</gene>
<dbReference type="OrthoDB" id="409625at2759"/>
<dbReference type="InterPro" id="IPR044673">
    <property type="entry name" value="DCL-like"/>
</dbReference>
<evidence type="ECO:0000313" key="4">
    <source>
        <dbReference type="Proteomes" id="UP000639772"/>
    </source>
</evidence>
<name>A0A835URJ2_VANPL</name>
<protein>
    <recommendedName>
        <fullName evidence="5">DCL protein</fullName>
    </recommendedName>
</protein>
<accession>A0A835URJ2</accession>
<organism evidence="1 3">
    <name type="scientific">Vanilla planifolia</name>
    <name type="common">Vanilla</name>
    <dbReference type="NCBI Taxonomy" id="51239"/>
    <lineage>
        <taxon>Eukaryota</taxon>
        <taxon>Viridiplantae</taxon>
        <taxon>Streptophyta</taxon>
        <taxon>Embryophyta</taxon>
        <taxon>Tracheophyta</taxon>
        <taxon>Spermatophyta</taxon>
        <taxon>Magnoliopsida</taxon>
        <taxon>Liliopsida</taxon>
        <taxon>Asparagales</taxon>
        <taxon>Orchidaceae</taxon>
        <taxon>Vanilloideae</taxon>
        <taxon>Vanilleae</taxon>
        <taxon>Vanilla</taxon>
    </lineage>
</organism>
<evidence type="ECO:0000313" key="1">
    <source>
        <dbReference type="EMBL" id="KAG0470020.1"/>
    </source>
</evidence>
<proteinExistence type="predicted"/>
<keyword evidence="3" id="KW-1185">Reference proteome</keyword>
<dbReference type="Pfam" id="PF11523">
    <property type="entry name" value="DUF3223"/>
    <property type="match status" value="1"/>
</dbReference>